<feature type="domain" description="DUF4349" evidence="3">
    <location>
        <begin position="77"/>
        <end position="282"/>
    </location>
</feature>
<evidence type="ECO:0000313" key="7">
    <source>
        <dbReference type="Proteomes" id="UP001059401"/>
    </source>
</evidence>
<feature type="signal peptide" evidence="2">
    <location>
        <begin position="1"/>
        <end position="22"/>
    </location>
</feature>
<keyword evidence="7" id="KW-1185">Reference proteome</keyword>
<evidence type="ECO:0000313" key="4">
    <source>
        <dbReference type="EMBL" id="UTY29924.1"/>
    </source>
</evidence>
<dbReference type="Pfam" id="PF14257">
    <property type="entry name" value="DUF4349"/>
    <property type="match status" value="1"/>
</dbReference>
<dbReference type="InterPro" id="IPR025645">
    <property type="entry name" value="DUF4349"/>
</dbReference>
<feature type="chain" id="PRO_5041960124" evidence="2">
    <location>
        <begin position="23"/>
        <end position="299"/>
    </location>
</feature>
<dbReference type="RefSeq" id="WP_255805503.1">
    <property type="nucleotide sequence ID" value="NZ_CP038802.1"/>
</dbReference>
<protein>
    <submittedName>
        <fullName evidence="5">DUF4349 domain-containing protein</fullName>
    </submittedName>
</protein>
<evidence type="ECO:0000256" key="2">
    <source>
        <dbReference type="SAM" id="SignalP"/>
    </source>
</evidence>
<reference evidence="5" key="1">
    <citation type="submission" date="2019-04" db="EMBL/GenBank/DDBJ databases">
        <title>Whole genome sequencing of oral phylogroup 2 treponemes.</title>
        <authorList>
            <person name="Chan Y."/>
            <person name="Zeng H.H."/>
            <person name="Yu X.L."/>
            <person name="Leung W.K."/>
            <person name="Watt R.M."/>
        </authorList>
    </citation>
    <scope>NUCLEOTIDE SEQUENCE</scope>
    <source>
        <strain evidence="5">OMZ 835</strain>
        <strain evidence="4">OMZ 847</strain>
    </source>
</reference>
<evidence type="ECO:0000256" key="1">
    <source>
        <dbReference type="SAM" id="Phobius"/>
    </source>
</evidence>
<name>A0AAE9MU84_9SPIR</name>
<evidence type="ECO:0000259" key="3">
    <source>
        <dbReference type="Pfam" id="PF14257"/>
    </source>
</evidence>
<dbReference type="Proteomes" id="UP001059401">
    <property type="component" value="Chromosome"/>
</dbReference>
<keyword evidence="2" id="KW-0732">Signal</keyword>
<keyword evidence="1" id="KW-0812">Transmembrane</keyword>
<accession>A0AAE9MU84</accession>
<evidence type="ECO:0000313" key="5">
    <source>
        <dbReference type="EMBL" id="UTY34784.1"/>
    </source>
</evidence>
<gene>
    <name evidence="5" type="ORF">E4N74_12825</name>
    <name evidence="4" type="ORF">E4N76_13840</name>
</gene>
<proteinExistence type="predicted"/>
<keyword evidence="1" id="KW-0472">Membrane</keyword>
<organism evidence="5 6">
    <name type="scientific">Treponema putidum</name>
    <dbReference type="NCBI Taxonomy" id="221027"/>
    <lineage>
        <taxon>Bacteria</taxon>
        <taxon>Pseudomonadati</taxon>
        <taxon>Spirochaetota</taxon>
        <taxon>Spirochaetia</taxon>
        <taxon>Spirochaetales</taxon>
        <taxon>Treponemataceae</taxon>
        <taxon>Treponema</taxon>
    </lineage>
</organism>
<sequence>MKKIAFNFLCLTLILSFFLSCGGRKDAYEAAKSGRTENYMSESKSALSDSAFTEDKKESEDVNIASLDNTENNNIERKLIKTGFIEFETEDIKKTREIIENLVKKYQAYISQEDEKHFYSGLRQTIIVRIPKQNFDVFLNELTAGIKKLDNKNITVEDVTEEFVDSLARLRVKKETEQTYLKILGQAKTVKDILEVQNQIQYLRSDIESIEGRLRYLQNSVNYSTLNISMYQNITDGTAKPSFFTKSFDAIKDGISLFSDIIIGILYLWIFILIIIAVLVIIIKKRRNKKRLKEKLLDN</sequence>
<dbReference type="EMBL" id="CP038802">
    <property type="protein sequence ID" value="UTY29924.1"/>
    <property type="molecule type" value="Genomic_DNA"/>
</dbReference>
<dbReference type="Proteomes" id="UP001058682">
    <property type="component" value="Chromosome"/>
</dbReference>
<dbReference type="EMBL" id="CP038804">
    <property type="protein sequence ID" value="UTY34784.1"/>
    <property type="molecule type" value="Genomic_DNA"/>
</dbReference>
<dbReference type="AlphaFoldDB" id="A0AAE9MU84"/>
<dbReference type="PROSITE" id="PS51257">
    <property type="entry name" value="PROKAR_LIPOPROTEIN"/>
    <property type="match status" value="1"/>
</dbReference>
<feature type="transmembrane region" description="Helical" evidence="1">
    <location>
        <begin position="261"/>
        <end position="283"/>
    </location>
</feature>
<evidence type="ECO:0000313" key="6">
    <source>
        <dbReference type="Proteomes" id="UP001058682"/>
    </source>
</evidence>
<keyword evidence="1" id="KW-1133">Transmembrane helix</keyword>